<evidence type="ECO:0000256" key="4">
    <source>
        <dbReference type="ARBA" id="ARBA00022741"/>
    </source>
</evidence>
<dbReference type="CDD" id="cd18544">
    <property type="entry name" value="ABC_6TM_TmrA_like"/>
    <property type="match status" value="1"/>
</dbReference>
<reference evidence="12" key="1">
    <citation type="submission" date="2016-10" db="EMBL/GenBank/DDBJ databases">
        <authorList>
            <person name="Varghese N."/>
            <person name="Submissions S."/>
        </authorList>
    </citation>
    <scope>NUCLEOTIDE SEQUENCE [LARGE SCALE GENOMIC DNA]</scope>
    <source>
        <strain evidence="12">DSM 17072</strain>
    </source>
</reference>
<dbReference type="SUPFAM" id="SSF90123">
    <property type="entry name" value="ABC transporter transmembrane region"/>
    <property type="match status" value="1"/>
</dbReference>
<dbReference type="GO" id="GO:0005886">
    <property type="term" value="C:plasma membrane"/>
    <property type="evidence" value="ECO:0007669"/>
    <property type="project" value="UniProtKB-SubCell"/>
</dbReference>
<dbReference type="SUPFAM" id="SSF52540">
    <property type="entry name" value="P-loop containing nucleoside triphosphate hydrolases"/>
    <property type="match status" value="1"/>
</dbReference>
<gene>
    <name evidence="11" type="ORF">SAMN05421664_2661</name>
</gene>
<keyword evidence="7 8" id="KW-0472">Membrane</keyword>
<feature type="transmembrane region" description="Helical" evidence="8">
    <location>
        <begin position="141"/>
        <end position="159"/>
    </location>
</feature>
<feature type="transmembrane region" description="Helical" evidence="8">
    <location>
        <begin position="165"/>
        <end position="183"/>
    </location>
</feature>
<evidence type="ECO:0000256" key="7">
    <source>
        <dbReference type="ARBA" id="ARBA00023136"/>
    </source>
</evidence>
<dbReference type="FunFam" id="3.40.50.300:FF:000287">
    <property type="entry name" value="Multidrug ABC transporter ATP-binding protein"/>
    <property type="match status" value="1"/>
</dbReference>
<dbReference type="EMBL" id="FNKL01000003">
    <property type="protein sequence ID" value="SDQ80556.1"/>
    <property type="molecule type" value="Genomic_DNA"/>
</dbReference>
<dbReference type="InterPro" id="IPR003593">
    <property type="entry name" value="AAA+_ATPase"/>
</dbReference>
<dbReference type="GO" id="GO:0005524">
    <property type="term" value="F:ATP binding"/>
    <property type="evidence" value="ECO:0007669"/>
    <property type="project" value="UniProtKB-KW"/>
</dbReference>
<feature type="transmembrane region" description="Helical" evidence="8">
    <location>
        <begin position="66"/>
        <end position="86"/>
    </location>
</feature>
<dbReference type="PROSITE" id="PS50893">
    <property type="entry name" value="ABC_TRANSPORTER_2"/>
    <property type="match status" value="1"/>
</dbReference>
<sequence>MKKQDTWGIIKRLFFIGMKFRSWFILTLIISIILAIVSTYRPYLTMEVVDNDITKLKDKALMMKHIYILVGLVFAETVLNFFLVYFSNYISQNVIRDIRERLYNKLIYFKTSFFDKTPIGQLVTRAVGDVETIATVYTDGFLMVFGDVLRILFVLVMMFNTNVHLSYITLAILPLMVIITRFFQKRLKTAFGDERTWTANQNSFVQERLAGMSIIQVFNRQEAEFKNFDDINITLKGALLRTVFIFSLFFPVVELISSLFIGFILFYGGYITISAGVVIAFIQYISMLIRPLRQIADRFNNIQRGIVGAERVLGVMDEDYAMSNTGKVQKDHFDGKIEFKNVHFAYDEKQEVLKGIDFKVNPGETVAIVGATGAGKSTIISLITRLYDINSGSILIDDVDLKDYELYNLRSHIGVVLQDVFLFHGSIFENLAFGDDDITLEKIKAGAREIEVDDFIESLPGGYEYIVSERGSSISLGQRQLLSFLRAYLSDPKILILDEATSSIDHESEKLIQRATEKITKNRTSIIIAHRLSTIEKADKIIVMEHGKIVEEGKHLELLDKNGYYSTLYKAQLRHEVEMEEEESSK</sequence>
<evidence type="ECO:0000256" key="1">
    <source>
        <dbReference type="ARBA" id="ARBA00004651"/>
    </source>
</evidence>
<keyword evidence="4" id="KW-0547">Nucleotide-binding</keyword>
<proteinExistence type="predicted"/>
<comment type="subcellular location">
    <subcellularLocation>
        <location evidence="1">Cell membrane</location>
        <topology evidence="1">Multi-pass membrane protein</topology>
    </subcellularLocation>
</comment>
<dbReference type="PANTHER" id="PTHR43394:SF1">
    <property type="entry name" value="ATP-BINDING CASSETTE SUB-FAMILY B MEMBER 10, MITOCHONDRIAL"/>
    <property type="match status" value="1"/>
</dbReference>
<name>A0A1H1DXC9_9FLAO</name>
<dbReference type="GO" id="GO:0016887">
    <property type="term" value="F:ATP hydrolysis activity"/>
    <property type="evidence" value="ECO:0007669"/>
    <property type="project" value="InterPro"/>
</dbReference>
<feature type="transmembrane region" description="Helical" evidence="8">
    <location>
        <begin position="20"/>
        <end position="40"/>
    </location>
</feature>
<feature type="domain" description="ABC transporter" evidence="9">
    <location>
        <begin position="337"/>
        <end position="571"/>
    </location>
</feature>
<evidence type="ECO:0000256" key="5">
    <source>
        <dbReference type="ARBA" id="ARBA00022840"/>
    </source>
</evidence>
<dbReference type="STRING" id="311333.SAMN05421664_2661"/>
<dbReference type="PANTHER" id="PTHR43394">
    <property type="entry name" value="ATP-DEPENDENT PERMEASE MDL1, MITOCHONDRIAL"/>
    <property type="match status" value="1"/>
</dbReference>
<evidence type="ECO:0000256" key="3">
    <source>
        <dbReference type="ARBA" id="ARBA00022692"/>
    </source>
</evidence>
<dbReference type="AlphaFoldDB" id="A0A1H1DXC9"/>
<evidence type="ECO:0000259" key="9">
    <source>
        <dbReference type="PROSITE" id="PS50893"/>
    </source>
</evidence>
<dbReference type="InterPro" id="IPR011527">
    <property type="entry name" value="ABC1_TM_dom"/>
</dbReference>
<evidence type="ECO:0000256" key="6">
    <source>
        <dbReference type="ARBA" id="ARBA00022989"/>
    </source>
</evidence>
<evidence type="ECO:0000256" key="2">
    <source>
        <dbReference type="ARBA" id="ARBA00022448"/>
    </source>
</evidence>
<dbReference type="Pfam" id="PF00664">
    <property type="entry name" value="ABC_membrane"/>
    <property type="match status" value="1"/>
</dbReference>
<dbReference type="PROSITE" id="PS50929">
    <property type="entry name" value="ABC_TM1F"/>
    <property type="match status" value="1"/>
</dbReference>
<feature type="transmembrane region" description="Helical" evidence="8">
    <location>
        <begin position="270"/>
        <end position="289"/>
    </location>
</feature>
<protein>
    <submittedName>
        <fullName evidence="11">ABC-type multidrug transport system, ATPase and permease component</fullName>
    </submittedName>
</protein>
<keyword evidence="2" id="KW-0813">Transport</keyword>
<dbReference type="CDD" id="cd03254">
    <property type="entry name" value="ABCC_Glucan_exporter_like"/>
    <property type="match status" value="1"/>
</dbReference>
<dbReference type="InterPro" id="IPR036640">
    <property type="entry name" value="ABC1_TM_sf"/>
</dbReference>
<dbReference type="InterPro" id="IPR027417">
    <property type="entry name" value="P-loop_NTPase"/>
</dbReference>
<keyword evidence="12" id="KW-1185">Reference proteome</keyword>
<dbReference type="SMART" id="SM00382">
    <property type="entry name" value="AAA"/>
    <property type="match status" value="1"/>
</dbReference>
<dbReference type="Pfam" id="PF00005">
    <property type="entry name" value="ABC_tran"/>
    <property type="match status" value="1"/>
</dbReference>
<dbReference type="RefSeq" id="WP_089756202.1">
    <property type="nucleotide sequence ID" value="NZ_FNKL01000003.1"/>
</dbReference>
<keyword evidence="6 8" id="KW-1133">Transmembrane helix</keyword>
<keyword evidence="5" id="KW-0067">ATP-binding</keyword>
<accession>A0A1H1DXC9</accession>
<feature type="transmembrane region" description="Helical" evidence="8">
    <location>
        <begin position="243"/>
        <end position="264"/>
    </location>
</feature>
<feature type="domain" description="ABC transmembrane type-1" evidence="10">
    <location>
        <begin position="25"/>
        <end position="304"/>
    </location>
</feature>
<organism evidence="11 12">
    <name type="scientific">Chryseobacterium soldanellicola</name>
    <dbReference type="NCBI Taxonomy" id="311333"/>
    <lineage>
        <taxon>Bacteria</taxon>
        <taxon>Pseudomonadati</taxon>
        <taxon>Bacteroidota</taxon>
        <taxon>Flavobacteriia</taxon>
        <taxon>Flavobacteriales</taxon>
        <taxon>Weeksellaceae</taxon>
        <taxon>Chryseobacterium group</taxon>
        <taxon>Chryseobacterium</taxon>
    </lineage>
</organism>
<dbReference type="InterPro" id="IPR017871">
    <property type="entry name" value="ABC_transporter-like_CS"/>
</dbReference>
<keyword evidence="3 8" id="KW-0812">Transmembrane</keyword>
<dbReference type="OrthoDB" id="9780296at2"/>
<dbReference type="Proteomes" id="UP000199627">
    <property type="component" value="Unassembled WGS sequence"/>
</dbReference>
<dbReference type="Gene3D" id="3.40.50.300">
    <property type="entry name" value="P-loop containing nucleotide triphosphate hydrolases"/>
    <property type="match status" value="1"/>
</dbReference>
<evidence type="ECO:0000313" key="11">
    <source>
        <dbReference type="EMBL" id="SDQ80556.1"/>
    </source>
</evidence>
<evidence type="ECO:0000313" key="12">
    <source>
        <dbReference type="Proteomes" id="UP000199627"/>
    </source>
</evidence>
<dbReference type="Gene3D" id="1.20.1560.10">
    <property type="entry name" value="ABC transporter type 1, transmembrane domain"/>
    <property type="match status" value="1"/>
</dbReference>
<evidence type="ECO:0000259" key="10">
    <source>
        <dbReference type="PROSITE" id="PS50929"/>
    </source>
</evidence>
<evidence type="ECO:0000256" key="8">
    <source>
        <dbReference type="SAM" id="Phobius"/>
    </source>
</evidence>
<dbReference type="PROSITE" id="PS00211">
    <property type="entry name" value="ABC_TRANSPORTER_1"/>
    <property type="match status" value="1"/>
</dbReference>
<dbReference type="InterPro" id="IPR003439">
    <property type="entry name" value="ABC_transporter-like_ATP-bd"/>
</dbReference>
<dbReference type="GO" id="GO:0015421">
    <property type="term" value="F:ABC-type oligopeptide transporter activity"/>
    <property type="evidence" value="ECO:0007669"/>
    <property type="project" value="TreeGrafter"/>
</dbReference>
<dbReference type="InterPro" id="IPR039421">
    <property type="entry name" value="Type_1_exporter"/>
</dbReference>